<evidence type="ECO:0000313" key="1">
    <source>
        <dbReference type="EMBL" id="KAI0065672.1"/>
    </source>
</evidence>
<organism evidence="1 2">
    <name type="scientific">Artomyces pyxidatus</name>
    <dbReference type="NCBI Taxonomy" id="48021"/>
    <lineage>
        <taxon>Eukaryota</taxon>
        <taxon>Fungi</taxon>
        <taxon>Dikarya</taxon>
        <taxon>Basidiomycota</taxon>
        <taxon>Agaricomycotina</taxon>
        <taxon>Agaricomycetes</taxon>
        <taxon>Russulales</taxon>
        <taxon>Auriscalpiaceae</taxon>
        <taxon>Artomyces</taxon>
    </lineage>
</organism>
<dbReference type="Proteomes" id="UP000814140">
    <property type="component" value="Unassembled WGS sequence"/>
</dbReference>
<keyword evidence="2" id="KW-1185">Reference proteome</keyword>
<gene>
    <name evidence="1" type="ORF">BV25DRAFT_1581568</name>
</gene>
<comment type="caution">
    <text evidence="1">The sequence shown here is derived from an EMBL/GenBank/DDBJ whole genome shotgun (WGS) entry which is preliminary data.</text>
</comment>
<reference evidence="1" key="1">
    <citation type="submission" date="2021-03" db="EMBL/GenBank/DDBJ databases">
        <authorList>
            <consortium name="DOE Joint Genome Institute"/>
            <person name="Ahrendt S."/>
            <person name="Looney B.P."/>
            <person name="Miyauchi S."/>
            <person name="Morin E."/>
            <person name="Drula E."/>
            <person name="Courty P.E."/>
            <person name="Chicoki N."/>
            <person name="Fauchery L."/>
            <person name="Kohler A."/>
            <person name="Kuo A."/>
            <person name="Labutti K."/>
            <person name="Pangilinan J."/>
            <person name="Lipzen A."/>
            <person name="Riley R."/>
            <person name="Andreopoulos W."/>
            <person name="He G."/>
            <person name="Johnson J."/>
            <person name="Barry K.W."/>
            <person name="Grigoriev I.V."/>
            <person name="Nagy L."/>
            <person name="Hibbett D."/>
            <person name="Henrissat B."/>
            <person name="Matheny P.B."/>
            <person name="Labbe J."/>
            <person name="Martin F."/>
        </authorList>
    </citation>
    <scope>NUCLEOTIDE SEQUENCE</scope>
    <source>
        <strain evidence="1">HHB10654</strain>
    </source>
</reference>
<reference evidence="1" key="2">
    <citation type="journal article" date="2022" name="New Phytol.">
        <title>Evolutionary transition to the ectomycorrhizal habit in the genomes of a hyperdiverse lineage of mushroom-forming fungi.</title>
        <authorList>
            <person name="Looney B."/>
            <person name="Miyauchi S."/>
            <person name="Morin E."/>
            <person name="Drula E."/>
            <person name="Courty P.E."/>
            <person name="Kohler A."/>
            <person name="Kuo A."/>
            <person name="LaButti K."/>
            <person name="Pangilinan J."/>
            <person name="Lipzen A."/>
            <person name="Riley R."/>
            <person name="Andreopoulos W."/>
            <person name="He G."/>
            <person name="Johnson J."/>
            <person name="Nolan M."/>
            <person name="Tritt A."/>
            <person name="Barry K.W."/>
            <person name="Grigoriev I.V."/>
            <person name="Nagy L.G."/>
            <person name="Hibbett D."/>
            <person name="Henrissat B."/>
            <person name="Matheny P.B."/>
            <person name="Labbe J."/>
            <person name="Martin F.M."/>
        </authorList>
    </citation>
    <scope>NUCLEOTIDE SEQUENCE</scope>
    <source>
        <strain evidence="1">HHB10654</strain>
    </source>
</reference>
<dbReference type="EMBL" id="MU277194">
    <property type="protein sequence ID" value="KAI0065672.1"/>
    <property type="molecule type" value="Genomic_DNA"/>
</dbReference>
<name>A0ACB8TBH8_9AGAM</name>
<sequence>MDWTTGTCHTPRARPDLFDHVRLLALSWTPQELHRLIRGDKNLIRYPAGCDSRSLHQVSPECCTNDGETRLSTDSSTAGGQIERRHVGTVRRGNLPRRLWRRVDNAVGDRRARLTPEQKQTRQKKWSTIMDSHKSPRPTSSSLYRPTQDTQDTTVSEWRGGAPRACASCRRPPR</sequence>
<evidence type="ECO:0000313" key="2">
    <source>
        <dbReference type="Proteomes" id="UP000814140"/>
    </source>
</evidence>
<protein>
    <submittedName>
        <fullName evidence="1">Uncharacterized protein</fullName>
    </submittedName>
</protein>
<proteinExistence type="predicted"/>
<accession>A0ACB8TBH8</accession>